<dbReference type="PANTHER" id="PTHR38812:SF2">
    <property type="entry name" value="MU-LIKE PROPHAGE FLUMU PROTEIN GP42"/>
    <property type="match status" value="1"/>
</dbReference>
<protein>
    <submittedName>
        <fullName evidence="2">Phage tail protein</fullName>
    </submittedName>
</protein>
<feature type="non-terminal residue" evidence="2">
    <location>
        <position position="251"/>
    </location>
</feature>
<accession>A0A316MA27</accession>
<evidence type="ECO:0000313" key="2">
    <source>
        <dbReference type="EMBL" id="PWL55134.1"/>
    </source>
</evidence>
<name>A0A316MA27_9CLOT</name>
<proteinExistence type="predicted"/>
<dbReference type="PANTHER" id="PTHR38812">
    <property type="entry name" value="MU-LIKE PROPHAGE FLUMU PROTEIN GP42"/>
    <property type="match status" value="1"/>
</dbReference>
<dbReference type="InterPro" id="IPR053058">
    <property type="entry name" value="Mulikevirus_tape_measure"/>
</dbReference>
<dbReference type="Pfam" id="PF20155">
    <property type="entry name" value="TMP_3"/>
    <property type="match status" value="1"/>
</dbReference>
<dbReference type="NCBIfam" id="TIGR02675">
    <property type="entry name" value="tape_meas_nterm"/>
    <property type="match status" value="1"/>
</dbReference>
<organism evidence="2 3">
    <name type="scientific">Clostridium cadaveris</name>
    <dbReference type="NCBI Taxonomy" id="1529"/>
    <lineage>
        <taxon>Bacteria</taxon>
        <taxon>Bacillati</taxon>
        <taxon>Bacillota</taxon>
        <taxon>Clostridia</taxon>
        <taxon>Eubacteriales</taxon>
        <taxon>Clostridiaceae</taxon>
        <taxon>Clostridium</taxon>
    </lineage>
</organism>
<dbReference type="InterPro" id="IPR013491">
    <property type="entry name" value="Tape_meas_N"/>
</dbReference>
<reference evidence="2 3" key="1">
    <citation type="submission" date="2018-03" db="EMBL/GenBank/DDBJ databases">
        <title>The uncultured portion of the human microbiome is neutrally assembled.</title>
        <authorList>
            <person name="Jeraldo P."/>
            <person name="Boardman L."/>
            <person name="White B.A."/>
            <person name="Nelson H."/>
            <person name="Goldenfeld N."/>
            <person name="Chia N."/>
        </authorList>
    </citation>
    <scope>NUCLEOTIDE SEQUENCE [LARGE SCALE GENOMIC DNA]</scope>
    <source>
        <strain evidence="2">CIM:MAG 903</strain>
    </source>
</reference>
<dbReference type="EMBL" id="QAMZ01000012">
    <property type="protein sequence ID" value="PWL55134.1"/>
    <property type="molecule type" value="Genomic_DNA"/>
</dbReference>
<comment type="caution">
    <text evidence="2">The sequence shown here is derived from an EMBL/GenBank/DDBJ whole genome shotgun (WGS) entry which is preliminary data.</text>
</comment>
<gene>
    <name evidence="2" type="ORF">DBY38_02365</name>
</gene>
<evidence type="ECO:0000313" key="3">
    <source>
        <dbReference type="Proteomes" id="UP000246114"/>
    </source>
</evidence>
<dbReference type="AlphaFoldDB" id="A0A316MA27"/>
<feature type="domain" description="Tape measure protein N-terminal" evidence="1">
    <location>
        <begin position="71"/>
        <end position="249"/>
    </location>
</feature>
<evidence type="ECO:0000259" key="1">
    <source>
        <dbReference type="Pfam" id="PF20155"/>
    </source>
</evidence>
<dbReference type="Proteomes" id="UP000246114">
    <property type="component" value="Unassembled WGS sequence"/>
</dbReference>
<sequence>MADGTLEFHTGVNHSGFDKDVDKLKKKGEQATNDIDKGLQGNSKSLISLKNVAKVAGTYISVNLFKDALTQGVQFNAQIEQYKTSFETMTGSAEKATEIVEKLKDIGAKTPFELTGLADTTQLLMNYGFSADGAIEKMMMLGDISQGNADKMNRIATAYGQMSSAGKVSLEDIKQMIEAGFNPLQEISETTGESMESLYDRISKGTISVDEITASMERSTSEGGKYFQSMEKQSETLNGKLSTLQDTVKSK</sequence>